<evidence type="ECO:0000256" key="3">
    <source>
        <dbReference type="ARBA" id="ARBA00022989"/>
    </source>
</evidence>
<comment type="caution">
    <text evidence="7">The sequence shown here is derived from an EMBL/GenBank/DDBJ whole genome shotgun (WGS) entry which is preliminary data.</text>
</comment>
<evidence type="ECO:0000313" key="7">
    <source>
        <dbReference type="EMBL" id="GAA0401649.1"/>
    </source>
</evidence>
<dbReference type="InterPro" id="IPR007829">
    <property type="entry name" value="TM2"/>
</dbReference>
<keyword evidence="8" id="KW-1185">Reference proteome</keyword>
<proteinExistence type="predicted"/>
<protein>
    <recommendedName>
        <fullName evidence="6">TM2 domain-containing protein</fullName>
    </recommendedName>
</protein>
<name>A0ABP3IIP8_9BACL</name>
<keyword evidence="4 5" id="KW-0472">Membrane</keyword>
<evidence type="ECO:0000256" key="5">
    <source>
        <dbReference type="SAM" id="Phobius"/>
    </source>
</evidence>
<evidence type="ECO:0000313" key="8">
    <source>
        <dbReference type="Proteomes" id="UP001500340"/>
    </source>
</evidence>
<dbReference type="Proteomes" id="UP001500340">
    <property type="component" value="Unassembled WGS sequence"/>
</dbReference>
<feature type="domain" description="TM2" evidence="6">
    <location>
        <begin position="28"/>
        <end position="83"/>
    </location>
</feature>
<dbReference type="PANTHER" id="PTHR21016:SF25">
    <property type="entry name" value="TM2 DOMAIN-CONTAINING PROTEIN DDB_G0277895-RELATED"/>
    <property type="match status" value="1"/>
</dbReference>
<evidence type="ECO:0000259" key="6">
    <source>
        <dbReference type="Pfam" id="PF05154"/>
    </source>
</evidence>
<feature type="transmembrane region" description="Helical" evidence="5">
    <location>
        <begin position="58"/>
        <end position="80"/>
    </location>
</feature>
<dbReference type="InterPro" id="IPR050932">
    <property type="entry name" value="TM2D1-3-like"/>
</dbReference>
<keyword evidence="3 5" id="KW-1133">Transmembrane helix</keyword>
<organism evidence="7 8">
    <name type="scientific">Paenibacillus motobuensis</name>
    <dbReference type="NCBI Taxonomy" id="295324"/>
    <lineage>
        <taxon>Bacteria</taxon>
        <taxon>Bacillati</taxon>
        <taxon>Bacillota</taxon>
        <taxon>Bacilli</taxon>
        <taxon>Bacillales</taxon>
        <taxon>Paenibacillaceae</taxon>
        <taxon>Paenibacillus</taxon>
    </lineage>
</organism>
<dbReference type="Pfam" id="PF05154">
    <property type="entry name" value="TM2"/>
    <property type="match status" value="1"/>
</dbReference>
<accession>A0ABP3IIP8</accession>
<reference evidence="8" key="1">
    <citation type="journal article" date="2019" name="Int. J. Syst. Evol. Microbiol.">
        <title>The Global Catalogue of Microorganisms (GCM) 10K type strain sequencing project: providing services to taxonomists for standard genome sequencing and annotation.</title>
        <authorList>
            <consortium name="The Broad Institute Genomics Platform"/>
            <consortium name="The Broad Institute Genome Sequencing Center for Infectious Disease"/>
            <person name="Wu L."/>
            <person name="Ma J."/>
        </authorList>
    </citation>
    <scope>NUCLEOTIDE SEQUENCE [LARGE SCALE GENOMIC DNA]</scope>
    <source>
        <strain evidence="8">JCM 12774</strain>
    </source>
</reference>
<dbReference type="RefSeq" id="WP_379339727.1">
    <property type="nucleotide sequence ID" value="NZ_BAAACX010000015.1"/>
</dbReference>
<keyword evidence="2 5" id="KW-0812">Transmembrane</keyword>
<comment type="subcellular location">
    <subcellularLocation>
        <location evidence="1">Membrane</location>
        <topology evidence="1">Multi-pass membrane protein</topology>
    </subcellularLocation>
</comment>
<feature type="transmembrane region" description="Helical" evidence="5">
    <location>
        <begin position="33"/>
        <end position="52"/>
    </location>
</feature>
<sequence length="116" mass="13300">MGMDYSVARKSQLDSKELLLLESEVKNQGKNMVIAYVLWYFLGLFGGHRFYFGKTGSAVAQLILSITVFGMIATFIWWIVDAFLVHTWVKEHNAIVENRIIDNILANRGISERYPI</sequence>
<evidence type="ECO:0000256" key="4">
    <source>
        <dbReference type="ARBA" id="ARBA00023136"/>
    </source>
</evidence>
<gene>
    <name evidence="7" type="ORF">GCM10008933_35220</name>
</gene>
<evidence type="ECO:0000256" key="1">
    <source>
        <dbReference type="ARBA" id="ARBA00004141"/>
    </source>
</evidence>
<dbReference type="EMBL" id="BAAACX010000015">
    <property type="protein sequence ID" value="GAA0401649.1"/>
    <property type="molecule type" value="Genomic_DNA"/>
</dbReference>
<evidence type="ECO:0000256" key="2">
    <source>
        <dbReference type="ARBA" id="ARBA00022692"/>
    </source>
</evidence>
<dbReference type="PANTHER" id="PTHR21016">
    <property type="entry name" value="BETA-AMYLOID BINDING PROTEIN-RELATED"/>
    <property type="match status" value="1"/>
</dbReference>